<evidence type="ECO:0000256" key="3">
    <source>
        <dbReference type="ARBA" id="ARBA00022989"/>
    </source>
</evidence>
<dbReference type="AlphaFoldDB" id="A0A318KSU8"/>
<dbReference type="InterPro" id="IPR003770">
    <property type="entry name" value="MLTG-like"/>
</dbReference>
<dbReference type="PANTHER" id="PTHR30518">
    <property type="entry name" value="ENDOLYTIC MUREIN TRANSGLYCOSYLASE"/>
    <property type="match status" value="1"/>
</dbReference>
<dbReference type="NCBIfam" id="TIGR00247">
    <property type="entry name" value="endolytic transglycosylase MltG"/>
    <property type="match status" value="1"/>
</dbReference>
<dbReference type="Gene3D" id="3.30.160.60">
    <property type="entry name" value="Classic Zinc Finger"/>
    <property type="match status" value="1"/>
</dbReference>
<comment type="caution">
    <text evidence="8">The sequence shown here is derived from an EMBL/GenBank/DDBJ whole genome shotgun (WGS) entry which is preliminary data.</text>
</comment>
<evidence type="ECO:0000256" key="5">
    <source>
        <dbReference type="ARBA" id="ARBA00023239"/>
    </source>
</evidence>
<evidence type="ECO:0000256" key="6">
    <source>
        <dbReference type="ARBA" id="ARBA00023316"/>
    </source>
</evidence>
<comment type="function">
    <text evidence="7">Functions as a peptidoglycan terminase that cleaves nascent peptidoglycan strands endolytically to terminate their elongation.</text>
</comment>
<keyword evidence="5 7" id="KW-0456">Lyase</keyword>
<dbReference type="RefSeq" id="WP_110390710.1">
    <property type="nucleotide sequence ID" value="NZ_QJKI01000009.1"/>
</dbReference>
<name>A0A318KSU8_9NEIS</name>
<dbReference type="GO" id="GO:0005886">
    <property type="term" value="C:plasma membrane"/>
    <property type="evidence" value="ECO:0007669"/>
    <property type="project" value="UniProtKB-UniRule"/>
</dbReference>
<keyword evidence="1 7" id="KW-1003">Cell membrane</keyword>
<dbReference type="GO" id="GO:0009252">
    <property type="term" value="P:peptidoglycan biosynthetic process"/>
    <property type="evidence" value="ECO:0007669"/>
    <property type="project" value="UniProtKB-UniRule"/>
</dbReference>
<dbReference type="PANTHER" id="PTHR30518:SF2">
    <property type="entry name" value="ENDOLYTIC MUREIN TRANSGLYCOSYLASE"/>
    <property type="match status" value="1"/>
</dbReference>
<accession>A0A318KSU8</accession>
<evidence type="ECO:0000256" key="4">
    <source>
        <dbReference type="ARBA" id="ARBA00023136"/>
    </source>
</evidence>
<gene>
    <name evidence="7" type="primary">mltG</name>
    <name evidence="8" type="ORF">DFR34_1098</name>
</gene>
<comment type="similarity">
    <text evidence="7">Belongs to the transglycosylase MltG family.</text>
</comment>
<keyword evidence="3 7" id="KW-1133">Transmembrane helix</keyword>
<keyword evidence="7" id="KW-0997">Cell inner membrane</keyword>
<dbReference type="OrthoDB" id="9814591at2"/>
<feature type="site" description="Important for catalytic activity" evidence="7">
    <location>
        <position position="211"/>
    </location>
</feature>
<sequence length="329" mass="36396">MLKRIVVVLLLLLGLSAGGAWMALSPYQAANLPVEFTIQPNQGLSDIAHTLEDSGAIRHAGLFMLWAKLSGNAGRLKAGDYRINQAMSMPGVMDKLVRGETSLQSVIIREGWTLRQFRAELDRHPALRHDTRDWSEAELLAKLKLDARHGEGLFFPDTYMFLRGSSDILVLRQAAQNMRRELERAWAARGPDLPYASPYEALIMASLIEKETGQAADRPMIARVFVNRLKLGMRLQTDPSVIYGLGEAFDGNLTRAHLQTDTPYNTYTRAGLPPSPIALPGRAALHAALHPADGGALYFVARGDGSSQFSLTLEEHNRAVRRYILGKKD</sequence>
<keyword evidence="4 7" id="KW-0472">Membrane</keyword>
<reference evidence="8 9" key="1">
    <citation type="submission" date="2018-05" db="EMBL/GenBank/DDBJ databases">
        <title>Genomic Encyclopedia of Type Strains, Phase IV (KMG-IV): sequencing the most valuable type-strain genomes for metagenomic binning, comparative biology and taxonomic classification.</title>
        <authorList>
            <person name="Goeker M."/>
        </authorList>
    </citation>
    <scope>NUCLEOTIDE SEQUENCE [LARGE SCALE GENOMIC DNA]</scope>
    <source>
        <strain evidence="8 9">DSM 29661</strain>
    </source>
</reference>
<dbReference type="Gene3D" id="3.30.1490.480">
    <property type="entry name" value="Endolytic murein transglycosylase"/>
    <property type="match status" value="1"/>
</dbReference>
<dbReference type="CDD" id="cd08010">
    <property type="entry name" value="MltG_like"/>
    <property type="match status" value="1"/>
</dbReference>
<dbReference type="GO" id="GO:0008932">
    <property type="term" value="F:lytic endotransglycosylase activity"/>
    <property type="evidence" value="ECO:0007669"/>
    <property type="project" value="UniProtKB-UniRule"/>
</dbReference>
<protein>
    <recommendedName>
        <fullName evidence="7">Endolytic murein transglycosylase</fullName>
        <ecNumber evidence="7">4.2.2.29</ecNumber>
    </recommendedName>
    <alternativeName>
        <fullName evidence="7">Peptidoglycan lytic transglycosylase</fullName>
    </alternativeName>
    <alternativeName>
        <fullName evidence="7">Peptidoglycan polymerization terminase</fullName>
    </alternativeName>
</protein>
<dbReference type="EC" id="4.2.2.29" evidence="7"/>
<proteinExistence type="inferred from homology"/>
<dbReference type="Proteomes" id="UP000247555">
    <property type="component" value="Unassembled WGS sequence"/>
</dbReference>
<keyword evidence="2 7" id="KW-0812">Transmembrane</keyword>
<keyword evidence="9" id="KW-1185">Reference proteome</keyword>
<evidence type="ECO:0000313" key="9">
    <source>
        <dbReference type="Proteomes" id="UP000247555"/>
    </source>
</evidence>
<keyword evidence="6 7" id="KW-0961">Cell wall biogenesis/degradation</keyword>
<evidence type="ECO:0000256" key="7">
    <source>
        <dbReference type="HAMAP-Rule" id="MF_02065"/>
    </source>
</evidence>
<dbReference type="HAMAP" id="MF_02065">
    <property type="entry name" value="MltG"/>
    <property type="match status" value="1"/>
</dbReference>
<evidence type="ECO:0000313" key="8">
    <source>
        <dbReference type="EMBL" id="PXX78785.1"/>
    </source>
</evidence>
<evidence type="ECO:0000256" key="2">
    <source>
        <dbReference type="ARBA" id="ARBA00022692"/>
    </source>
</evidence>
<dbReference type="Pfam" id="PF02618">
    <property type="entry name" value="YceG"/>
    <property type="match status" value="1"/>
</dbReference>
<dbReference type="GO" id="GO:0071555">
    <property type="term" value="P:cell wall organization"/>
    <property type="evidence" value="ECO:0007669"/>
    <property type="project" value="UniProtKB-KW"/>
</dbReference>
<evidence type="ECO:0000256" key="1">
    <source>
        <dbReference type="ARBA" id="ARBA00022475"/>
    </source>
</evidence>
<comment type="catalytic activity">
    <reaction evidence="7">
        <text>a peptidoglycan chain = a peptidoglycan chain with N-acetyl-1,6-anhydromuramyl-[peptide] at the reducing end + a peptidoglycan chain with N-acetylglucosamine at the non-reducing end.</text>
        <dbReference type="EC" id="4.2.2.29"/>
    </reaction>
</comment>
<organism evidence="8 9">
    <name type="scientific">Rivihabitans pingtungensis</name>
    <dbReference type="NCBI Taxonomy" id="1054498"/>
    <lineage>
        <taxon>Bacteria</taxon>
        <taxon>Pseudomonadati</taxon>
        <taxon>Pseudomonadota</taxon>
        <taxon>Betaproteobacteria</taxon>
        <taxon>Neisseriales</taxon>
        <taxon>Aquaspirillaceae</taxon>
        <taxon>Rivihabitans</taxon>
    </lineage>
</organism>
<dbReference type="EMBL" id="QJKI01000009">
    <property type="protein sequence ID" value="PXX78785.1"/>
    <property type="molecule type" value="Genomic_DNA"/>
</dbReference>